<dbReference type="PANTHER" id="PTHR10302">
    <property type="entry name" value="SINGLE-STRANDED DNA-BINDING PROTEIN"/>
    <property type="match status" value="1"/>
</dbReference>
<organism evidence="2 3">
    <name type="scientific">Astrephomene gubernaculifera</name>
    <dbReference type="NCBI Taxonomy" id="47775"/>
    <lineage>
        <taxon>Eukaryota</taxon>
        <taxon>Viridiplantae</taxon>
        <taxon>Chlorophyta</taxon>
        <taxon>core chlorophytes</taxon>
        <taxon>Chlorophyceae</taxon>
        <taxon>CS clade</taxon>
        <taxon>Chlamydomonadales</taxon>
        <taxon>Astrephomenaceae</taxon>
        <taxon>Astrephomene</taxon>
    </lineage>
</organism>
<feature type="compositionally biased region" description="Low complexity" evidence="1">
    <location>
        <begin position="267"/>
        <end position="298"/>
    </location>
</feature>
<sequence length="383" mass="44987">MLTSRLPTLVPRALPRLRQLIGAIPARQVAQRPLPPSAYSKRDQVASNWEELRANPSEWFDNRNRKTNDRQPDFVKRDDRSVAIWVNSQDTPEWFTEVLDELDAARPARQSQPTRGPDARREEELVKWESLRNDPDQWYDNRYRKTNPKAPDFKRKDDKMAALWVDSYNAPEWVPELLAALDARGPRSAPAGDSGDMDSRRAEEQAKWEALRSNPSDWYDNRSRKEPGSRRPDFVHRVDRSAVLWVNSRSAPEWLGDLLAELDSGRPQYRQQQQQQYGEEYQPRYQQQQQSYQQQEYGARGGGDRRVEEQTKWESLRSNPEEWYDNRNRKTNPKAPDFRRKDDKMVALWLNSHNRPSWVDDLCATLDERQAQRGMATSYGNAY</sequence>
<dbReference type="EMBL" id="BMAR01000047">
    <property type="protein sequence ID" value="GFR51244.1"/>
    <property type="molecule type" value="Genomic_DNA"/>
</dbReference>
<gene>
    <name evidence="2" type="ORF">Agub_g13619</name>
</gene>
<dbReference type="Proteomes" id="UP001054857">
    <property type="component" value="Unassembled WGS sequence"/>
</dbReference>
<feature type="compositionally biased region" description="Basic and acidic residues" evidence="1">
    <location>
        <begin position="197"/>
        <end position="210"/>
    </location>
</feature>
<dbReference type="GO" id="GO:0006264">
    <property type="term" value="P:mitochondrial DNA replication"/>
    <property type="evidence" value="ECO:0007669"/>
    <property type="project" value="TreeGrafter"/>
</dbReference>
<accession>A0AAD3HRL0</accession>
<proteinExistence type="predicted"/>
<dbReference type="InterPro" id="IPR011344">
    <property type="entry name" value="ssDNA-bd"/>
</dbReference>
<protein>
    <submittedName>
        <fullName evidence="2">Uncharacterized protein</fullName>
    </submittedName>
</protein>
<keyword evidence="3" id="KW-1185">Reference proteome</keyword>
<dbReference type="GO" id="GO:0003697">
    <property type="term" value="F:single-stranded DNA binding"/>
    <property type="evidence" value="ECO:0007669"/>
    <property type="project" value="InterPro"/>
</dbReference>
<dbReference type="AlphaFoldDB" id="A0AAD3HRL0"/>
<evidence type="ECO:0000256" key="1">
    <source>
        <dbReference type="SAM" id="MobiDB-lite"/>
    </source>
</evidence>
<name>A0AAD3HRL0_9CHLO</name>
<feature type="compositionally biased region" description="Basic and acidic residues" evidence="1">
    <location>
        <begin position="302"/>
        <end position="314"/>
    </location>
</feature>
<dbReference type="GO" id="GO:0042645">
    <property type="term" value="C:mitochondrial nucleoid"/>
    <property type="evidence" value="ECO:0007669"/>
    <property type="project" value="TreeGrafter"/>
</dbReference>
<feature type="region of interest" description="Disordered" evidence="1">
    <location>
        <begin position="184"/>
        <end position="232"/>
    </location>
</feature>
<evidence type="ECO:0000313" key="2">
    <source>
        <dbReference type="EMBL" id="GFR51244.1"/>
    </source>
</evidence>
<dbReference type="PANTHER" id="PTHR10302:SF0">
    <property type="entry name" value="SINGLE-STRANDED DNA-BINDING PROTEIN, MITOCHONDRIAL"/>
    <property type="match status" value="1"/>
</dbReference>
<evidence type="ECO:0000313" key="3">
    <source>
        <dbReference type="Proteomes" id="UP001054857"/>
    </source>
</evidence>
<reference evidence="2 3" key="1">
    <citation type="journal article" date="2021" name="Sci. Rep.">
        <title>Genome sequencing of the multicellular alga Astrephomene provides insights into convergent evolution of germ-soma differentiation.</title>
        <authorList>
            <person name="Yamashita S."/>
            <person name="Yamamoto K."/>
            <person name="Matsuzaki R."/>
            <person name="Suzuki S."/>
            <person name="Yamaguchi H."/>
            <person name="Hirooka S."/>
            <person name="Minakuchi Y."/>
            <person name="Miyagishima S."/>
            <person name="Kawachi M."/>
            <person name="Toyoda A."/>
            <person name="Nozaki H."/>
        </authorList>
    </citation>
    <scope>NUCLEOTIDE SEQUENCE [LARGE SCALE GENOMIC DNA]</scope>
    <source>
        <strain evidence="2 3">NIES-4017</strain>
    </source>
</reference>
<comment type="caution">
    <text evidence="2">The sequence shown here is derived from an EMBL/GenBank/DDBJ whole genome shotgun (WGS) entry which is preliminary data.</text>
</comment>
<feature type="compositionally biased region" description="Basic and acidic residues" evidence="1">
    <location>
        <begin position="219"/>
        <end position="232"/>
    </location>
</feature>
<feature type="region of interest" description="Disordered" evidence="1">
    <location>
        <begin position="267"/>
        <end position="314"/>
    </location>
</feature>